<evidence type="ECO:0000313" key="3">
    <source>
        <dbReference type="Proteomes" id="UP000735302"/>
    </source>
</evidence>
<name>A0AAV4CH70_9GAST</name>
<dbReference type="AlphaFoldDB" id="A0AAV4CH70"/>
<proteinExistence type="predicted"/>
<evidence type="ECO:0000313" key="2">
    <source>
        <dbReference type="EMBL" id="GFO30927.1"/>
    </source>
</evidence>
<sequence>MEKIEVVYVEEEIDLVDSSFGELQKMLKWALWVLRDKEGQVHKPQALPLEGHATLYLAKRVVLHLTKQQLHTRLSFSSQSRKRRANLVLGPSLKLVSLQCIVQCSLRAWHAQLTAVKAGEGRVAAPDRGEGELARVGITETHDQKTAQMTHIHRRGHRSGGGWRRKNCATHVAPGDWIDRSINTSAGSRRAHARRSFFPLCRLSLPISSLCF</sequence>
<dbReference type="Proteomes" id="UP000735302">
    <property type="component" value="Unassembled WGS sequence"/>
</dbReference>
<evidence type="ECO:0000256" key="1">
    <source>
        <dbReference type="SAM" id="MobiDB-lite"/>
    </source>
</evidence>
<dbReference type="EMBL" id="BLXT01006291">
    <property type="protein sequence ID" value="GFO30927.1"/>
    <property type="molecule type" value="Genomic_DNA"/>
</dbReference>
<feature type="region of interest" description="Disordered" evidence="1">
    <location>
        <begin position="143"/>
        <end position="165"/>
    </location>
</feature>
<organism evidence="2 3">
    <name type="scientific">Plakobranchus ocellatus</name>
    <dbReference type="NCBI Taxonomy" id="259542"/>
    <lineage>
        <taxon>Eukaryota</taxon>
        <taxon>Metazoa</taxon>
        <taxon>Spiralia</taxon>
        <taxon>Lophotrochozoa</taxon>
        <taxon>Mollusca</taxon>
        <taxon>Gastropoda</taxon>
        <taxon>Heterobranchia</taxon>
        <taxon>Euthyneura</taxon>
        <taxon>Panpulmonata</taxon>
        <taxon>Sacoglossa</taxon>
        <taxon>Placobranchoidea</taxon>
        <taxon>Plakobranchidae</taxon>
        <taxon>Plakobranchus</taxon>
    </lineage>
</organism>
<protein>
    <submittedName>
        <fullName evidence="2">Uncharacterized protein</fullName>
    </submittedName>
</protein>
<feature type="compositionally biased region" description="Basic residues" evidence="1">
    <location>
        <begin position="151"/>
        <end position="165"/>
    </location>
</feature>
<reference evidence="2 3" key="1">
    <citation type="journal article" date="2021" name="Elife">
        <title>Chloroplast acquisition without the gene transfer in kleptoplastic sea slugs, Plakobranchus ocellatus.</title>
        <authorList>
            <person name="Maeda T."/>
            <person name="Takahashi S."/>
            <person name="Yoshida T."/>
            <person name="Shimamura S."/>
            <person name="Takaki Y."/>
            <person name="Nagai Y."/>
            <person name="Toyoda A."/>
            <person name="Suzuki Y."/>
            <person name="Arimoto A."/>
            <person name="Ishii H."/>
            <person name="Satoh N."/>
            <person name="Nishiyama T."/>
            <person name="Hasebe M."/>
            <person name="Maruyama T."/>
            <person name="Minagawa J."/>
            <person name="Obokata J."/>
            <person name="Shigenobu S."/>
        </authorList>
    </citation>
    <scope>NUCLEOTIDE SEQUENCE [LARGE SCALE GENOMIC DNA]</scope>
</reference>
<comment type="caution">
    <text evidence="2">The sequence shown here is derived from an EMBL/GenBank/DDBJ whole genome shotgun (WGS) entry which is preliminary data.</text>
</comment>
<keyword evidence="3" id="KW-1185">Reference proteome</keyword>
<gene>
    <name evidence="2" type="ORF">PoB_005743200</name>
</gene>
<accession>A0AAV4CH70</accession>